<proteinExistence type="predicted"/>
<organism evidence="1 2">
    <name type="scientific">Trichoderma harzianum</name>
    <name type="common">Hypocrea lixii</name>
    <dbReference type="NCBI Taxonomy" id="5544"/>
    <lineage>
        <taxon>Eukaryota</taxon>
        <taxon>Fungi</taxon>
        <taxon>Dikarya</taxon>
        <taxon>Ascomycota</taxon>
        <taxon>Pezizomycotina</taxon>
        <taxon>Sordariomycetes</taxon>
        <taxon>Hypocreomycetidae</taxon>
        <taxon>Hypocreales</taxon>
        <taxon>Hypocreaceae</taxon>
        <taxon>Trichoderma</taxon>
    </lineage>
</organism>
<dbReference type="SUPFAM" id="SSF53167">
    <property type="entry name" value="Purine and uridine phosphorylases"/>
    <property type="match status" value="1"/>
</dbReference>
<dbReference type="PANTHER" id="PTHR46082:SF11">
    <property type="entry name" value="AAA+ ATPASE DOMAIN-CONTAINING PROTEIN-RELATED"/>
    <property type="match status" value="1"/>
</dbReference>
<reference evidence="1 2" key="1">
    <citation type="submission" date="2017-02" db="EMBL/GenBank/DDBJ databases">
        <title>Genomes of Trichoderma spp. with biocontrol activity.</title>
        <authorList>
            <person name="Gardiner D."/>
            <person name="Kazan K."/>
            <person name="Vos C."/>
            <person name="Harvey P."/>
        </authorList>
    </citation>
    <scope>NUCLEOTIDE SEQUENCE [LARGE SCALE GENOMIC DNA]</scope>
    <source>
        <strain evidence="1 2">Tr1</strain>
    </source>
</reference>
<dbReference type="InterPro" id="IPR035994">
    <property type="entry name" value="Nucleoside_phosphorylase_sf"/>
</dbReference>
<evidence type="ECO:0008006" key="3">
    <source>
        <dbReference type="Google" id="ProtNLM"/>
    </source>
</evidence>
<dbReference type="GO" id="GO:0009116">
    <property type="term" value="P:nucleoside metabolic process"/>
    <property type="evidence" value="ECO:0007669"/>
    <property type="project" value="InterPro"/>
</dbReference>
<dbReference type="EMBL" id="MTYI01000088">
    <property type="protein sequence ID" value="PNP53162.1"/>
    <property type="molecule type" value="Genomic_DNA"/>
</dbReference>
<protein>
    <recommendedName>
        <fullName evidence="3">Nucleoside phosphorylase domain-containing protein</fullName>
    </recommendedName>
</protein>
<name>A0A2K0U5U8_TRIHA</name>
<dbReference type="AlphaFoldDB" id="A0A2K0U5U8"/>
<evidence type="ECO:0000313" key="1">
    <source>
        <dbReference type="EMBL" id="PNP53162.1"/>
    </source>
</evidence>
<dbReference type="Gene3D" id="3.40.50.1580">
    <property type="entry name" value="Nucleoside phosphorylase domain"/>
    <property type="match status" value="1"/>
</dbReference>
<accession>A0A2K0U5U8</accession>
<evidence type="ECO:0000313" key="2">
    <source>
        <dbReference type="Proteomes" id="UP000236290"/>
    </source>
</evidence>
<gene>
    <name evidence="1" type="ORF">THARTR1_06372</name>
</gene>
<sequence>MGSPRLTYDEYTIGWVAVLPCEIDAARLLLDQEHLDLPALRGDTNNYILGDMGGHNVAIAFPGAGRKGIASATDTATNMIRSFNKIRFGLLVGVAGGVPKLPPSENALKDIRLGDIVVGCPGRGTGGVIQLDAGKRLQAGEIDVQSHLNKPPIILLTAIEKLRGDLKFRKAELETFIKTATEKAIELEMDEYGFPGRQNDRLFQSEHLHVTSEEDESCSQCVTDWEVQRSARTSKKPVIHYGVSYALKWKPQA</sequence>
<dbReference type="GO" id="GO:0003824">
    <property type="term" value="F:catalytic activity"/>
    <property type="evidence" value="ECO:0007669"/>
    <property type="project" value="InterPro"/>
</dbReference>
<dbReference type="PANTHER" id="PTHR46082">
    <property type="entry name" value="ATP/GTP-BINDING PROTEIN-RELATED"/>
    <property type="match status" value="1"/>
</dbReference>
<dbReference type="OrthoDB" id="20872at2759"/>
<dbReference type="Proteomes" id="UP000236290">
    <property type="component" value="Unassembled WGS sequence"/>
</dbReference>
<comment type="caution">
    <text evidence="1">The sequence shown here is derived from an EMBL/GenBank/DDBJ whole genome shotgun (WGS) entry which is preliminary data.</text>
</comment>
<dbReference type="InterPro" id="IPR053137">
    <property type="entry name" value="NLR-like"/>
</dbReference>